<dbReference type="InterPro" id="IPR010213">
    <property type="entry name" value="TF_NusA"/>
</dbReference>
<dbReference type="SMART" id="SM00316">
    <property type="entry name" value="S1"/>
    <property type="match status" value="1"/>
</dbReference>
<feature type="domain" description="K Homology" evidence="9">
    <location>
        <begin position="312"/>
        <end position="375"/>
    </location>
</feature>
<feature type="domain" description="S1 motif" evidence="8">
    <location>
        <begin position="142"/>
        <end position="208"/>
    </location>
</feature>
<dbReference type="SUPFAM" id="SSF47794">
    <property type="entry name" value="Rad51 N-terminal domain-like"/>
    <property type="match status" value="1"/>
</dbReference>
<comment type="function">
    <text evidence="7">Participates in both transcription termination and antitermination.</text>
</comment>
<dbReference type="SUPFAM" id="SSF50249">
    <property type="entry name" value="Nucleic acid-binding proteins"/>
    <property type="match status" value="1"/>
</dbReference>
<dbReference type="GO" id="GO:0003700">
    <property type="term" value="F:DNA-binding transcription factor activity"/>
    <property type="evidence" value="ECO:0007669"/>
    <property type="project" value="InterPro"/>
</dbReference>
<dbReference type="InterPro" id="IPR010995">
    <property type="entry name" value="DNA_repair_Rad51/TF_NusA_a-hlx"/>
</dbReference>
<evidence type="ECO:0000259" key="9">
    <source>
        <dbReference type="SMART" id="SM00322"/>
    </source>
</evidence>
<dbReference type="Gene3D" id="1.10.150.20">
    <property type="entry name" value="5' to 3' exonuclease, C-terminal subdomain"/>
    <property type="match status" value="2"/>
</dbReference>
<keyword evidence="11" id="KW-1185">Reference proteome</keyword>
<organism evidence="10 11">
    <name type="scientific">Psychromarinibacter sediminicola</name>
    <dbReference type="NCBI Taxonomy" id="3033385"/>
    <lineage>
        <taxon>Bacteria</taxon>
        <taxon>Pseudomonadati</taxon>
        <taxon>Pseudomonadota</taxon>
        <taxon>Alphaproteobacteria</taxon>
        <taxon>Rhodobacterales</taxon>
        <taxon>Paracoccaceae</taxon>
        <taxon>Psychromarinibacter</taxon>
    </lineage>
</organism>
<dbReference type="InterPro" id="IPR013735">
    <property type="entry name" value="TF_NusA_N"/>
</dbReference>
<dbReference type="InterPro" id="IPR012340">
    <property type="entry name" value="NA-bd_OB-fold"/>
</dbReference>
<evidence type="ECO:0000313" key="11">
    <source>
        <dbReference type="Proteomes" id="UP001220964"/>
    </source>
</evidence>
<evidence type="ECO:0000256" key="7">
    <source>
        <dbReference type="HAMAP-Rule" id="MF_00945"/>
    </source>
</evidence>
<feature type="domain" description="K Homology" evidence="9">
    <location>
        <begin position="238"/>
        <end position="311"/>
    </location>
</feature>
<reference evidence="10" key="1">
    <citation type="submission" date="2023-03" db="EMBL/GenBank/DDBJ databases">
        <title>Multiphase analysis and comparison of six strains from genera Psychromarinibacter, Lutimaribacter, and Maritimibacter, including a novel species: Psychromarinibacter sediminicola sp. nov.</title>
        <authorList>
            <person name="Wang Y.-H."/>
            <person name="Ye M.-Q."/>
            <person name="Du Z.-J."/>
        </authorList>
    </citation>
    <scope>NUCLEOTIDE SEQUENCE</scope>
    <source>
        <strain evidence="10">C21-152</strain>
    </source>
</reference>
<evidence type="ECO:0000256" key="5">
    <source>
        <dbReference type="ARBA" id="ARBA00023015"/>
    </source>
</evidence>
<comment type="subcellular location">
    <subcellularLocation>
        <location evidence="7">Cytoplasm</location>
    </subcellularLocation>
</comment>
<dbReference type="SMART" id="SM00322">
    <property type="entry name" value="KH"/>
    <property type="match status" value="2"/>
</dbReference>
<dbReference type="FunFam" id="2.40.50.140:FF:000058">
    <property type="entry name" value="Transcription termination/antitermination protein NusA"/>
    <property type="match status" value="1"/>
</dbReference>
<proteinExistence type="inferred from homology"/>
<evidence type="ECO:0000256" key="6">
    <source>
        <dbReference type="ARBA" id="ARBA00023163"/>
    </source>
</evidence>
<dbReference type="Pfam" id="PF08529">
    <property type="entry name" value="NusA_N"/>
    <property type="match status" value="1"/>
</dbReference>
<keyword evidence="2 7" id="KW-0963">Cytoplasm</keyword>
<keyword evidence="5 7" id="KW-0805">Transcription regulation</keyword>
<keyword evidence="6 7" id="KW-0804">Transcription</keyword>
<accession>A0AAE3NP70</accession>
<dbReference type="InterPro" id="IPR030842">
    <property type="entry name" value="TF_NusA_bacterial"/>
</dbReference>
<dbReference type="InterPro" id="IPR009019">
    <property type="entry name" value="KH_sf_prok-type"/>
</dbReference>
<evidence type="ECO:0000313" key="10">
    <source>
        <dbReference type="EMBL" id="MDF0601623.1"/>
    </source>
</evidence>
<dbReference type="HAMAP" id="MF_00945_B">
    <property type="entry name" value="NusA_B"/>
    <property type="match status" value="1"/>
</dbReference>
<dbReference type="InterPro" id="IPR058582">
    <property type="entry name" value="KH_NusA_2nd"/>
</dbReference>
<name>A0AAE3NP70_9RHOB</name>
<dbReference type="Pfam" id="PF26594">
    <property type="entry name" value="KH_NusA_2nd"/>
    <property type="match status" value="1"/>
</dbReference>
<dbReference type="Proteomes" id="UP001220964">
    <property type="component" value="Unassembled WGS sequence"/>
</dbReference>
<dbReference type="InterPro" id="IPR025249">
    <property type="entry name" value="TF_NusA_KH_1st"/>
</dbReference>
<dbReference type="GO" id="GO:0000166">
    <property type="term" value="F:nucleotide binding"/>
    <property type="evidence" value="ECO:0007669"/>
    <property type="project" value="InterPro"/>
</dbReference>
<dbReference type="CDD" id="cd22529">
    <property type="entry name" value="KH-II_NusA_rpt2"/>
    <property type="match status" value="1"/>
</dbReference>
<dbReference type="NCBIfam" id="TIGR01953">
    <property type="entry name" value="NusA"/>
    <property type="match status" value="1"/>
</dbReference>
<dbReference type="Gene3D" id="2.40.50.140">
    <property type="entry name" value="Nucleic acid-binding proteins"/>
    <property type="match status" value="1"/>
</dbReference>
<dbReference type="SUPFAM" id="SSF54814">
    <property type="entry name" value="Prokaryotic type KH domain (KH-domain type II)"/>
    <property type="match status" value="2"/>
</dbReference>
<sequence>MAITSANQLELLQTAEAVAREKMIDPGLVVEAMEESLARAAKSRYGSEMDIRVSIDRKTGKATFTRVRTVIGEDEELENYQSQLTVEQAKQYLDDPQPGDVITDEVPPVEMGRIAAQSAKQVILQKVREAERDRQFEEFQDRVGTIINGVVKREEYGNVIVDVGRGEAILRRNEKIGRESYRPNDRIRCYIKDVRREPRGPQIFLSRTAPEFMAELFKMEVPEIYDGIIEIKAVARDPGSRAKIAVISYDSSIDPVGACVGMRGSRVQAVVNELQGEKIDIIPWNEDQPTFLVNALQPAEVSKVVLDEEAERIEVVVPEEQLSLAIGRRGQNVRLASQLTGLDIDIMTEEEESQRRQAEFEERTKLFVDTLDLDEFFAQLLVAEGFTTLEEVAYVELDELTVIDGVDEETAEELQARAKDFIDEQNRKALEHARELGVEDSLVGFEGLTPQMIEALALDDVKTLEDFATCADWELAGGWTTVDGERVKDDGLLEKFDVSLAEAQELVMNARVQLGWVDPADLISEADEAEGEAAAEVQEVGA</sequence>
<dbReference type="RefSeq" id="WP_275567764.1">
    <property type="nucleotide sequence ID" value="NZ_JARGYC010000031.1"/>
</dbReference>
<comment type="subunit">
    <text evidence="7">Monomer. Binds directly to the core enzyme of the DNA-dependent RNA polymerase and to nascent RNA.</text>
</comment>
<evidence type="ECO:0000256" key="4">
    <source>
        <dbReference type="ARBA" id="ARBA00022884"/>
    </source>
</evidence>
<dbReference type="CDD" id="cd04455">
    <property type="entry name" value="S1_NusA"/>
    <property type="match status" value="1"/>
</dbReference>
<dbReference type="FunFam" id="3.30.300.20:FF:000005">
    <property type="entry name" value="Transcription termination/antitermination protein NusA"/>
    <property type="match status" value="1"/>
</dbReference>
<dbReference type="GO" id="GO:0031564">
    <property type="term" value="P:transcription antitermination"/>
    <property type="evidence" value="ECO:0007669"/>
    <property type="project" value="UniProtKB-UniRule"/>
</dbReference>
<dbReference type="GO" id="GO:0003723">
    <property type="term" value="F:RNA binding"/>
    <property type="evidence" value="ECO:0007669"/>
    <property type="project" value="UniProtKB-UniRule"/>
</dbReference>
<dbReference type="NCBIfam" id="TIGR01954">
    <property type="entry name" value="nusA_Cterm_rpt"/>
    <property type="match status" value="1"/>
</dbReference>
<dbReference type="SUPFAM" id="SSF69705">
    <property type="entry name" value="Transcription factor NusA, N-terminal domain"/>
    <property type="match status" value="1"/>
</dbReference>
<dbReference type="FunFam" id="3.30.300.20:FF:000002">
    <property type="entry name" value="Transcription termination/antitermination protein NusA"/>
    <property type="match status" value="1"/>
</dbReference>
<dbReference type="InterPro" id="IPR036555">
    <property type="entry name" value="NusA_N_sf"/>
</dbReference>
<evidence type="ECO:0000259" key="8">
    <source>
        <dbReference type="SMART" id="SM00316"/>
    </source>
</evidence>
<dbReference type="GO" id="GO:0005829">
    <property type="term" value="C:cytosol"/>
    <property type="evidence" value="ECO:0007669"/>
    <property type="project" value="TreeGrafter"/>
</dbReference>
<evidence type="ECO:0000256" key="3">
    <source>
        <dbReference type="ARBA" id="ARBA00022814"/>
    </source>
</evidence>
<dbReference type="GO" id="GO:0006353">
    <property type="term" value="P:DNA-templated transcription termination"/>
    <property type="evidence" value="ECO:0007669"/>
    <property type="project" value="UniProtKB-UniRule"/>
</dbReference>
<keyword evidence="1 7" id="KW-0806">Transcription termination</keyword>
<comment type="similarity">
    <text evidence="7">Belongs to the NusA family.</text>
</comment>
<dbReference type="Pfam" id="PF13184">
    <property type="entry name" value="KH_NusA_1st"/>
    <property type="match status" value="1"/>
</dbReference>
<comment type="caution">
    <text evidence="10">The sequence shown here is derived from an EMBL/GenBank/DDBJ whole genome shotgun (WGS) entry which is preliminary data.</text>
</comment>
<dbReference type="PANTHER" id="PTHR22648">
    <property type="entry name" value="TRANSCRIPTION TERMINATION FACTOR NUSA"/>
    <property type="match status" value="1"/>
</dbReference>
<dbReference type="InterPro" id="IPR010214">
    <property type="entry name" value="Tscrpt_termin_fac_NusA_C_rpt"/>
</dbReference>
<dbReference type="Gene3D" id="3.30.300.20">
    <property type="match status" value="2"/>
</dbReference>
<dbReference type="PANTHER" id="PTHR22648:SF0">
    <property type="entry name" value="TRANSCRIPTION TERMINATION_ANTITERMINATION PROTEIN NUSA"/>
    <property type="match status" value="1"/>
</dbReference>
<dbReference type="CDD" id="cd02134">
    <property type="entry name" value="KH-II_NusA_rpt1"/>
    <property type="match status" value="1"/>
</dbReference>
<dbReference type="InterPro" id="IPR015946">
    <property type="entry name" value="KH_dom-like_a/b"/>
</dbReference>
<dbReference type="PROSITE" id="PS50084">
    <property type="entry name" value="KH_TYPE_1"/>
    <property type="match status" value="1"/>
</dbReference>
<dbReference type="InterPro" id="IPR003029">
    <property type="entry name" value="S1_domain"/>
</dbReference>
<dbReference type="Gene3D" id="3.30.1480.10">
    <property type="entry name" value="NusA, N-terminal domain"/>
    <property type="match status" value="1"/>
</dbReference>
<gene>
    <name evidence="7 10" type="primary">nusA</name>
    <name evidence="10" type="ORF">P1J78_12835</name>
</gene>
<dbReference type="InterPro" id="IPR004087">
    <property type="entry name" value="KH_dom"/>
</dbReference>
<keyword evidence="4 7" id="KW-0694">RNA-binding</keyword>
<dbReference type="AlphaFoldDB" id="A0AAE3NP70"/>
<evidence type="ECO:0000256" key="2">
    <source>
        <dbReference type="ARBA" id="ARBA00022490"/>
    </source>
</evidence>
<protein>
    <recommendedName>
        <fullName evidence="7">Transcription termination/antitermination protein NusA</fullName>
    </recommendedName>
</protein>
<dbReference type="EMBL" id="JARGYC010000031">
    <property type="protein sequence ID" value="MDF0601623.1"/>
    <property type="molecule type" value="Genomic_DNA"/>
</dbReference>
<keyword evidence="3 7" id="KW-0889">Transcription antitermination</keyword>
<evidence type="ECO:0000256" key="1">
    <source>
        <dbReference type="ARBA" id="ARBA00022472"/>
    </source>
</evidence>